<dbReference type="SUPFAM" id="SSF48008">
    <property type="entry name" value="GntR ligand-binding domain-like"/>
    <property type="match status" value="1"/>
</dbReference>
<name>A0ABY4SI30_AQUTE</name>
<protein>
    <submittedName>
        <fullName evidence="5">FCD domain-containing protein</fullName>
    </submittedName>
</protein>
<evidence type="ECO:0000256" key="3">
    <source>
        <dbReference type="ARBA" id="ARBA00023163"/>
    </source>
</evidence>
<dbReference type="InterPro" id="IPR036390">
    <property type="entry name" value="WH_DNA-bd_sf"/>
</dbReference>
<dbReference type="Pfam" id="PF00392">
    <property type="entry name" value="GntR"/>
    <property type="match status" value="1"/>
</dbReference>
<organism evidence="5 6">
    <name type="scientific">Aquincola tertiaricarbonis</name>
    <dbReference type="NCBI Taxonomy" id="391953"/>
    <lineage>
        <taxon>Bacteria</taxon>
        <taxon>Pseudomonadati</taxon>
        <taxon>Pseudomonadota</taxon>
        <taxon>Betaproteobacteria</taxon>
        <taxon>Burkholderiales</taxon>
        <taxon>Sphaerotilaceae</taxon>
        <taxon>Aquincola</taxon>
    </lineage>
</organism>
<dbReference type="Proteomes" id="UP001056201">
    <property type="component" value="Chromosome 2"/>
</dbReference>
<dbReference type="InterPro" id="IPR036388">
    <property type="entry name" value="WH-like_DNA-bd_sf"/>
</dbReference>
<dbReference type="SUPFAM" id="SSF46785">
    <property type="entry name" value="Winged helix' DNA-binding domain"/>
    <property type="match status" value="1"/>
</dbReference>
<dbReference type="InterPro" id="IPR000524">
    <property type="entry name" value="Tscrpt_reg_HTH_GntR"/>
</dbReference>
<evidence type="ECO:0000256" key="2">
    <source>
        <dbReference type="ARBA" id="ARBA00023125"/>
    </source>
</evidence>
<keyword evidence="3" id="KW-0804">Transcription</keyword>
<dbReference type="Gene3D" id="1.20.120.530">
    <property type="entry name" value="GntR ligand-binding domain-like"/>
    <property type="match status" value="1"/>
</dbReference>
<sequence>MPAAPRSRTPSTVAPATRAVRPVAVAVAPVAPALVQPAPTIAQLQGSSLADLVQAELEKLILQGRFAPGDKLTEAALAAQLGVSRGPLREAFRRLEEAGLVRTEKNRGVFVRSLPIDEVLEIFEVRAMMDQAIGRKLAHTLATAQVRELRRMADEMDRAAKAGDADAFHATNLQFHDRLLVLADNQKLAATYRKLTKELTLHRRHNLSAESMLMFAREHRQIVKAIAAGDAEAAGEAMYRHVMNSRERTLHNHLQRRNEAA</sequence>
<dbReference type="SMART" id="SM00895">
    <property type="entry name" value="FCD"/>
    <property type="match status" value="1"/>
</dbReference>
<dbReference type="CDD" id="cd07377">
    <property type="entry name" value="WHTH_GntR"/>
    <property type="match status" value="1"/>
</dbReference>
<accession>A0ABY4SI30</accession>
<dbReference type="InterPro" id="IPR008920">
    <property type="entry name" value="TF_FadR/GntR_C"/>
</dbReference>
<reference evidence="5" key="1">
    <citation type="submission" date="2022-05" db="EMBL/GenBank/DDBJ databases">
        <title>An RpoN-dependent PEP-CTERM gene is involved in floc formation of an Aquincola tertiaricarbonis strain.</title>
        <authorList>
            <person name="Qiu D."/>
            <person name="Xia M."/>
        </authorList>
    </citation>
    <scope>NUCLEOTIDE SEQUENCE</scope>
    <source>
        <strain evidence="5">RN12</strain>
    </source>
</reference>
<dbReference type="Pfam" id="PF07729">
    <property type="entry name" value="FCD"/>
    <property type="match status" value="1"/>
</dbReference>
<dbReference type="PANTHER" id="PTHR43537">
    <property type="entry name" value="TRANSCRIPTIONAL REGULATOR, GNTR FAMILY"/>
    <property type="match status" value="1"/>
</dbReference>
<dbReference type="InterPro" id="IPR011711">
    <property type="entry name" value="GntR_C"/>
</dbReference>
<feature type="domain" description="HTH gntR-type" evidence="4">
    <location>
        <begin position="47"/>
        <end position="114"/>
    </location>
</feature>
<dbReference type="SMART" id="SM00345">
    <property type="entry name" value="HTH_GNTR"/>
    <property type="match status" value="1"/>
</dbReference>
<keyword evidence="1" id="KW-0805">Transcription regulation</keyword>
<dbReference type="RefSeq" id="WP_250199983.1">
    <property type="nucleotide sequence ID" value="NZ_CP097636.1"/>
</dbReference>
<gene>
    <name evidence="5" type="ORF">MW290_23040</name>
</gene>
<evidence type="ECO:0000313" key="6">
    <source>
        <dbReference type="Proteomes" id="UP001056201"/>
    </source>
</evidence>
<dbReference type="PRINTS" id="PR00035">
    <property type="entry name" value="HTHGNTR"/>
</dbReference>
<evidence type="ECO:0000259" key="4">
    <source>
        <dbReference type="PROSITE" id="PS50949"/>
    </source>
</evidence>
<dbReference type="EMBL" id="CP097636">
    <property type="protein sequence ID" value="URI11792.1"/>
    <property type="molecule type" value="Genomic_DNA"/>
</dbReference>
<keyword evidence="6" id="KW-1185">Reference proteome</keyword>
<keyword evidence="2" id="KW-0238">DNA-binding</keyword>
<evidence type="ECO:0000256" key="1">
    <source>
        <dbReference type="ARBA" id="ARBA00023015"/>
    </source>
</evidence>
<proteinExistence type="predicted"/>
<dbReference type="Gene3D" id="1.10.10.10">
    <property type="entry name" value="Winged helix-like DNA-binding domain superfamily/Winged helix DNA-binding domain"/>
    <property type="match status" value="1"/>
</dbReference>
<evidence type="ECO:0000313" key="5">
    <source>
        <dbReference type="EMBL" id="URI11792.1"/>
    </source>
</evidence>
<dbReference type="PROSITE" id="PS50949">
    <property type="entry name" value="HTH_GNTR"/>
    <property type="match status" value="1"/>
</dbReference>
<dbReference type="PANTHER" id="PTHR43537:SF5">
    <property type="entry name" value="UXU OPERON TRANSCRIPTIONAL REGULATOR"/>
    <property type="match status" value="1"/>
</dbReference>